<reference evidence="2 3" key="1">
    <citation type="journal article" date="2018" name="BMC Genomics">
        <title>Genomic evidence for intraspecific hybridization in a clonal and extremely halotolerant yeast.</title>
        <authorList>
            <person name="Gostincar C."/>
            <person name="Stajich J.E."/>
            <person name="Zupancic J."/>
            <person name="Zalar P."/>
            <person name="Gunde-Cimerman N."/>
        </authorList>
    </citation>
    <scope>NUCLEOTIDE SEQUENCE [LARGE SCALE GENOMIC DNA]</scope>
    <source>
        <strain evidence="2 3">EXF-6656</strain>
    </source>
</reference>
<dbReference type="OrthoDB" id="3901749at2759"/>
<dbReference type="Proteomes" id="UP000281245">
    <property type="component" value="Unassembled WGS sequence"/>
</dbReference>
<sequence length="473" mass="50792">MHLSIQSRDRNQPPLPAPVFADSADYQSLTHPTSGAGRRIAARSTMTCIRPHPLLKPMPGEHKINIGATNISPSHTPSNSPPSYNGPVLDRNQRHTMGTTTYTQPFKQGFAHAPNTTATDAPAVSKPWYASLDSLPESGKFNEGHINIPSQHGASYDHQPEPSPQPRMKSRRFSNAEIERVIEEDLEIADDIPAPWPSEFEEASPPNTIPVTDLRNHHGRRISHFELPSPPKSPAAQTARPPPANDPINPPKEKHPTQEHHPHTTARRGGPHYPRASIPPIISNPNVTQEANYPRPPKAVRKAARQEQDPLQFPLEVEAPSQVEKAGAWCTACTSPSTGDTVRRGEGGNGGPDTPMEGAEEGGRGEGSRDEEEDEGEGEDSMTGRRGRKDSGALPTMTAVSPYCVGNGEEDSAPPPQASLLRHCNRSDAQVISGGAGPTRCFCGLSRPGENGSGEKMRRVGGGGGGGGGRLDW</sequence>
<proteinExistence type="predicted"/>
<dbReference type="VEuPathDB" id="FungiDB:BTJ68_10951"/>
<gene>
    <name evidence="2" type="ORF">D0869_02344</name>
</gene>
<evidence type="ECO:0000313" key="3">
    <source>
        <dbReference type="Proteomes" id="UP000281245"/>
    </source>
</evidence>
<feature type="compositionally biased region" description="Acidic residues" evidence="1">
    <location>
        <begin position="369"/>
        <end position="380"/>
    </location>
</feature>
<feature type="compositionally biased region" description="Pro residues" evidence="1">
    <location>
        <begin position="240"/>
        <end position="250"/>
    </location>
</feature>
<organism evidence="2 3">
    <name type="scientific">Hortaea werneckii</name>
    <name type="common">Black yeast</name>
    <name type="synonym">Cladosporium werneckii</name>
    <dbReference type="NCBI Taxonomy" id="91943"/>
    <lineage>
        <taxon>Eukaryota</taxon>
        <taxon>Fungi</taxon>
        <taxon>Dikarya</taxon>
        <taxon>Ascomycota</taxon>
        <taxon>Pezizomycotina</taxon>
        <taxon>Dothideomycetes</taxon>
        <taxon>Dothideomycetidae</taxon>
        <taxon>Mycosphaerellales</taxon>
        <taxon>Teratosphaeriaceae</taxon>
        <taxon>Hortaea</taxon>
    </lineage>
</organism>
<name>A0A3M6X9R9_HORWE</name>
<feature type="compositionally biased region" description="Gly residues" evidence="1">
    <location>
        <begin position="460"/>
        <end position="473"/>
    </location>
</feature>
<dbReference type="AlphaFoldDB" id="A0A3M6X9R9"/>
<feature type="region of interest" description="Disordered" evidence="1">
    <location>
        <begin position="447"/>
        <end position="473"/>
    </location>
</feature>
<comment type="caution">
    <text evidence="2">The sequence shown here is derived from an EMBL/GenBank/DDBJ whole genome shotgun (WGS) entry which is preliminary data.</text>
</comment>
<accession>A0A3M6X9R9</accession>
<feature type="compositionally biased region" description="Basic and acidic residues" evidence="1">
    <location>
        <begin position="251"/>
        <end position="262"/>
    </location>
</feature>
<feature type="region of interest" description="Disordered" evidence="1">
    <location>
        <begin position="195"/>
        <end position="214"/>
    </location>
</feature>
<feature type="region of interest" description="Disordered" evidence="1">
    <location>
        <begin position="331"/>
        <end position="419"/>
    </location>
</feature>
<dbReference type="EMBL" id="QWIJ01000114">
    <property type="protein sequence ID" value="RMX87461.1"/>
    <property type="molecule type" value="Genomic_DNA"/>
</dbReference>
<evidence type="ECO:0000256" key="1">
    <source>
        <dbReference type="SAM" id="MobiDB-lite"/>
    </source>
</evidence>
<evidence type="ECO:0000313" key="2">
    <source>
        <dbReference type="EMBL" id="RMX87461.1"/>
    </source>
</evidence>
<protein>
    <submittedName>
        <fullName evidence="2">Uncharacterized protein</fullName>
    </submittedName>
</protein>
<feature type="region of interest" description="Disordered" evidence="1">
    <location>
        <begin position="222"/>
        <end position="314"/>
    </location>
</feature>
<feature type="region of interest" description="Disordered" evidence="1">
    <location>
        <begin position="142"/>
        <end position="171"/>
    </location>
</feature>